<dbReference type="PROSITE" id="PS51819">
    <property type="entry name" value="VOC"/>
    <property type="match status" value="1"/>
</dbReference>
<comment type="caution">
    <text evidence="2">The sequence shown here is derived from an EMBL/GenBank/DDBJ whole genome shotgun (WGS) entry which is preliminary data.</text>
</comment>
<dbReference type="Pfam" id="PF00903">
    <property type="entry name" value="Glyoxalase"/>
    <property type="match status" value="1"/>
</dbReference>
<gene>
    <name evidence="2" type="ORF">GCM10022402_30580</name>
</gene>
<evidence type="ECO:0000313" key="3">
    <source>
        <dbReference type="Proteomes" id="UP001500908"/>
    </source>
</evidence>
<dbReference type="InterPro" id="IPR004360">
    <property type="entry name" value="Glyas_Fos-R_dOase_dom"/>
</dbReference>
<dbReference type="EMBL" id="BAABDD010000013">
    <property type="protein sequence ID" value="GAA3749247.1"/>
    <property type="molecule type" value="Genomic_DNA"/>
</dbReference>
<dbReference type="PANTHER" id="PTHR21366:SF31">
    <property type="entry name" value="METALLOTHIOL TRANSFERASE FOSB"/>
    <property type="match status" value="1"/>
</dbReference>
<dbReference type="SUPFAM" id="SSF54593">
    <property type="entry name" value="Glyoxalase/Bleomycin resistance protein/Dihydroxybiphenyl dioxygenase"/>
    <property type="match status" value="1"/>
</dbReference>
<sequence>MSEKTMVNTDSPAPELEIQGFDHVVHVTWNPEETVRFYRDALELPLVHAVTGKGWVTDSFPDFVHFFFALGKGNHLAFFYFFGLTEDEPASDLMHRSRHIALHVETREELMEWRARLKKHGVRVTPPLTHELLESIYFDDPNGIQLEIARPLRSFGAPDSRDAALTLAALSDIHKKGEATLEQMWRRKAELIEQHYEEVQS</sequence>
<dbReference type="InterPro" id="IPR029068">
    <property type="entry name" value="Glyas_Bleomycin-R_OHBP_Dase"/>
</dbReference>
<organism evidence="2 3">
    <name type="scientific">Salinactinospora qingdaonensis</name>
    <dbReference type="NCBI Taxonomy" id="702744"/>
    <lineage>
        <taxon>Bacteria</taxon>
        <taxon>Bacillati</taxon>
        <taxon>Actinomycetota</taxon>
        <taxon>Actinomycetes</taxon>
        <taxon>Streptosporangiales</taxon>
        <taxon>Nocardiopsidaceae</taxon>
        <taxon>Salinactinospora</taxon>
    </lineage>
</organism>
<evidence type="ECO:0000259" key="1">
    <source>
        <dbReference type="PROSITE" id="PS51819"/>
    </source>
</evidence>
<dbReference type="RefSeq" id="WP_344972298.1">
    <property type="nucleotide sequence ID" value="NZ_BAABDD010000013.1"/>
</dbReference>
<dbReference type="CDD" id="cd06587">
    <property type="entry name" value="VOC"/>
    <property type="match status" value="1"/>
</dbReference>
<dbReference type="Gene3D" id="3.10.180.10">
    <property type="entry name" value="2,3-Dihydroxybiphenyl 1,2-Dioxygenase, domain 1"/>
    <property type="match status" value="1"/>
</dbReference>
<dbReference type="Proteomes" id="UP001500908">
    <property type="component" value="Unassembled WGS sequence"/>
</dbReference>
<feature type="domain" description="VOC" evidence="1">
    <location>
        <begin position="20"/>
        <end position="151"/>
    </location>
</feature>
<dbReference type="InterPro" id="IPR037523">
    <property type="entry name" value="VOC_core"/>
</dbReference>
<accession>A0ABP7FVA9</accession>
<protein>
    <recommendedName>
        <fullName evidence="1">VOC domain-containing protein</fullName>
    </recommendedName>
</protein>
<keyword evidence="3" id="KW-1185">Reference proteome</keyword>
<evidence type="ECO:0000313" key="2">
    <source>
        <dbReference type="EMBL" id="GAA3749247.1"/>
    </source>
</evidence>
<dbReference type="InterPro" id="IPR050383">
    <property type="entry name" value="GlyoxalaseI/FosfomycinResist"/>
</dbReference>
<name>A0ABP7FVA9_9ACTN</name>
<dbReference type="PANTHER" id="PTHR21366">
    <property type="entry name" value="GLYOXALASE FAMILY PROTEIN"/>
    <property type="match status" value="1"/>
</dbReference>
<proteinExistence type="predicted"/>
<reference evidence="3" key="1">
    <citation type="journal article" date="2019" name="Int. J. Syst. Evol. Microbiol.">
        <title>The Global Catalogue of Microorganisms (GCM) 10K type strain sequencing project: providing services to taxonomists for standard genome sequencing and annotation.</title>
        <authorList>
            <consortium name="The Broad Institute Genomics Platform"/>
            <consortium name="The Broad Institute Genome Sequencing Center for Infectious Disease"/>
            <person name="Wu L."/>
            <person name="Ma J."/>
        </authorList>
    </citation>
    <scope>NUCLEOTIDE SEQUENCE [LARGE SCALE GENOMIC DNA]</scope>
    <source>
        <strain evidence="3">JCM 17137</strain>
    </source>
</reference>